<sequence length="79" mass="9404">MTLLKVGQEKHGAPHKREEKHRRWAMLGKFSFNAQFRVFLHGPESSKVERKRRGFENRGLKVDRRSLPDTKNRGKESRF</sequence>
<evidence type="ECO:0000313" key="2">
    <source>
        <dbReference type="EMBL" id="OMO85189.1"/>
    </source>
</evidence>
<dbReference type="AlphaFoldDB" id="A0A1R3IRH1"/>
<protein>
    <submittedName>
        <fullName evidence="2">Uncharacterized protein</fullName>
    </submittedName>
</protein>
<gene>
    <name evidence="2" type="ORF">COLO4_21705</name>
</gene>
<feature type="region of interest" description="Disordered" evidence="1">
    <location>
        <begin position="47"/>
        <end position="79"/>
    </location>
</feature>
<organism evidence="2 3">
    <name type="scientific">Corchorus olitorius</name>
    <dbReference type="NCBI Taxonomy" id="93759"/>
    <lineage>
        <taxon>Eukaryota</taxon>
        <taxon>Viridiplantae</taxon>
        <taxon>Streptophyta</taxon>
        <taxon>Embryophyta</taxon>
        <taxon>Tracheophyta</taxon>
        <taxon>Spermatophyta</taxon>
        <taxon>Magnoliopsida</taxon>
        <taxon>eudicotyledons</taxon>
        <taxon>Gunneridae</taxon>
        <taxon>Pentapetalae</taxon>
        <taxon>rosids</taxon>
        <taxon>malvids</taxon>
        <taxon>Malvales</taxon>
        <taxon>Malvaceae</taxon>
        <taxon>Grewioideae</taxon>
        <taxon>Apeibeae</taxon>
        <taxon>Corchorus</taxon>
    </lineage>
</organism>
<accession>A0A1R3IRH1</accession>
<feature type="region of interest" description="Disordered" evidence="1">
    <location>
        <begin position="1"/>
        <end position="20"/>
    </location>
</feature>
<keyword evidence="3" id="KW-1185">Reference proteome</keyword>
<comment type="caution">
    <text evidence="2">The sequence shown here is derived from an EMBL/GenBank/DDBJ whole genome shotgun (WGS) entry which is preliminary data.</text>
</comment>
<feature type="compositionally biased region" description="Basic and acidic residues" evidence="1">
    <location>
        <begin position="7"/>
        <end position="17"/>
    </location>
</feature>
<reference evidence="3" key="1">
    <citation type="submission" date="2013-09" db="EMBL/GenBank/DDBJ databases">
        <title>Corchorus olitorius genome sequencing.</title>
        <authorList>
            <person name="Alam M."/>
            <person name="Haque M.S."/>
            <person name="Islam M.S."/>
            <person name="Emdad E.M."/>
            <person name="Islam M.M."/>
            <person name="Ahmed B."/>
            <person name="Halim A."/>
            <person name="Hossen Q.M.M."/>
            <person name="Hossain M.Z."/>
            <person name="Ahmed R."/>
            <person name="Khan M.M."/>
            <person name="Islam R."/>
            <person name="Rashid M.M."/>
            <person name="Khan S.A."/>
            <person name="Rahman M.S."/>
            <person name="Alam M."/>
            <person name="Yahiya A.S."/>
            <person name="Khan M.S."/>
            <person name="Azam M.S."/>
            <person name="Haque T."/>
            <person name="Lashkar M.Z.H."/>
            <person name="Akhand A.I."/>
            <person name="Morshed G."/>
            <person name="Roy S."/>
            <person name="Uddin K.S."/>
            <person name="Rabeya T."/>
            <person name="Hossain A.S."/>
            <person name="Chowdhury A."/>
            <person name="Snigdha A.R."/>
            <person name="Mortoza M.S."/>
            <person name="Matin S.A."/>
            <person name="Hoque S.M.E."/>
            <person name="Islam M.K."/>
            <person name="Roy D.K."/>
            <person name="Haider R."/>
            <person name="Moosa M.M."/>
            <person name="Elias S.M."/>
            <person name="Hasan A.M."/>
            <person name="Jahan S."/>
            <person name="Shafiuddin M."/>
            <person name="Mahmood N."/>
            <person name="Shommy N.S."/>
        </authorList>
    </citation>
    <scope>NUCLEOTIDE SEQUENCE [LARGE SCALE GENOMIC DNA]</scope>
    <source>
        <strain evidence="3">cv. O-4</strain>
    </source>
</reference>
<dbReference type="EMBL" id="AWUE01017754">
    <property type="protein sequence ID" value="OMO85189.1"/>
    <property type="molecule type" value="Genomic_DNA"/>
</dbReference>
<evidence type="ECO:0000256" key="1">
    <source>
        <dbReference type="SAM" id="MobiDB-lite"/>
    </source>
</evidence>
<proteinExistence type="predicted"/>
<dbReference type="Proteomes" id="UP000187203">
    <property type="component" value="Unassembled WGS sequence"/>
</dbReference>
<evidence type="ECO:0000313" key="3">
    <source>
        <dbReference type="Proteomes" id="UP000187203"/>
    </source>
</evidence>
<name>A0A1R3IRH1_9ROSI</name>